<dbReference type="InterPro" id="IPR010033">
    <property type="entry name" value="HAD_SF_ppase_IIIC"/>
</dbReference>
<protein>
    <submittedName>
        <fullName evidence="3">HAD-IIIC family phosphatase</fullName>
    </submittedName>
</protein>
<dbReference type="InterPro" id="IPR023214">
    <property type="entry name" value="HAD_sf"/>
</dbReference>
<dbReference type="Pfam" id="PF21211">
    <property type="entry name" value="FkbH_N"/>
    <property type="match status" value="1"/>
</dbReference>
<dbReference type="RefSeq" id="WP_169623354.1">
    <property type="nucleotide sequence ID" value="NZ_JABBNT010000001.1"/>
</dbReference>
<evidence type="ECO:0000259" key="2">
    <source>
        <dbReference type="Pfam" id="PF21211"/>
    </source>
</evidence>
<evidence type="ECO:0000256" key="1">
    <source>
        <dbReference type="SAM" id="MobiDB-lite"/>
    </source>
</evidence>
<evidence type="ECO:0000313" key="3">
    <source>
        <dbReference type="EMBL" id="NMM43046.1"/>
    </source>
</evidence>
<organism evidence="3 4">
    <name type="scientific">Pacificispira spongiicola</name>
    <dbReference type="NCBI Taxonomy" id="2729598"/>
    <lineage>
        <taxon>Bacteria</taxon>
        <taxon>Pseudomonadati</taxon>
        <taxon>Pseudomonadota</taxon>
        <taxon>Alphaproteobacteria</taxon>
        <taxon>Rhodospirillales</taxon>
        <taxon>Rhodospirillaceae</taxon>
        <taxon>Pacificispira</taxon>
    </lineage>
</organism>
<dbReference type="Gene3D" id="3.40.50.1110">
    <property type="entry name" value="SGNH hydrolase"/>
    <property type="match status" value="1"/>
</dbReference>
<dbReference type="NCBIfam" id="TIGR01681">
    <property type="entry name" value="HAD-SF-IIIC"/>
    <property type="match status" value="1"/>
</dbReference>
<proteinExistence type="predicted"/>
<dbReference type="InterPro" id="IPR036412">
    <property type="entry name" value="HAD-like_sf"/>
</dbReference>
<feature type="region of interest" description="Disordered" evidence="1">
    <location>
        <begin position="588"/>
        <end position="608"/>
    </location>
</feature>
<evidence type="ECO:0000313" key="4">
    <source>
        <dbReference type="Proteomes" id="UP000539372"/>
    </source>
</evidence>
<dbReference type="Proteomes" id="UP000539372">
    <property type="component" value="Unassembled WGS sequence"/>
</dbReference>
<name>A0A7Y0DWU7_9PROT</name>
<keyword evidence="4" id="KW-1185">Reference proteome</keyword>
<sequence length="608" mass="66468">MAEMNEKLQSIKQALNDPLLLDRPVDELRKLAKRLSKFKQDLPPFRRQARIAMGGGITTAYVAEILPLFLAQRGIDAEIRDADYGTYRFEILDGTSGYHAFVPDVTILLPGQGDLRHAPLPGVGPDEAASCAAREAADWLTMWSQVKGQVIQTGFSMPPQRPLGELDGGVPGGLLNHIRRVNLAMADAAPASVSFVDMEALSARQGAALWQDERLYRIAKQPFAMEALPFLCNALAASTAAALGCARKALILDLDNTLWGGVIGDQGVGGIELGPETANGESYSAFQRYLKALSARGVPLCVCSKNDHDTALEPFRQHSGMVLAESDIACFVANFGNKADNIRAIAKSLNLGLDAFVFVDDSPVECAQVRRELPEVWTIELSGDPSGFATQVDRIDAFPITRLTDEDLTRAESYKAMAAVHDAVDSGSDLDGFLKDLSPVAVFEAVRPETVERICQLIAKTNQFKLNPTRFDVPEIEQRADTVLAVRLKDRLQDYGIVSVAVAEVDGDVLEVRNWVMSCRVFSRRLEYRIREELAVMADRFGCKMLRLTYTPSGRNGLLGDVLPKLGFVETSADGVYEAACAPPDEMPPHFMTRDTGMPDTEAKEYAL</sequence>
<reference evidence="3 4" key="1">
    <citation type="submission" date="2020-04" db="EMBL/GenBank/DDBJ databases">
        <title>Rhodospirillaceae bacterium KN72 isolated from deep sea.</title>
        <authorList>
            <person name="Zhang D.-C."/>
        </authorList>
    </citation>
    <scope>NUCLEOTIDE SEQUENCE [LARGE SCALE GENOMIC DNA]</scope>
    <source>
        <strain evidence="3 4">KN72</strain>
    </source>
</reference>
<dbReference type="InterPro" id="IPR036514">
    <property type="entry name" value="SGNH_hydro_sf"/>
</dbReference>
<dbReference type="EMBL" id="JABBNT010000001">
    <property type="protein sequence ID" value="NMM43046.1"/>
    <property type="molecule type" value="Genomic_DNA"/>
</dbReference>
<dbReference type="GO" id="GO:0016788">
    <property type="term" value="F:hydrolase activity, acting on ester bonds"/>
    <property type="evidence" value="ECO:0007669"/>
    <property type="project" value="UniProtKB-ARBA"/>
</dbReference>
<dbReference type="AlphaFoldDB" id="A0A7Y0DWU7"/>
<dbReference type="InterPro" id="IPR010037">
    <property type="entry name" value="FkbH_domain"/>
</dbReference>
<feature type="domain" description="BF1531-like N-terminal" evidence="2">
    <location>
        <begin position="52"/>
        <end position="234"/>
    </location>
</feature>
<gene>
    <name evidence="3" type="ORF">HH303_01055</name>
</gene>
<accession>A0A7Y0DWU7</accession>
<comment type="caution">
    <text evidence="3">The sequence shown here is derived from an EMBL/GenBank/DDBJ whole genome shotgun (WGS) entry which is preliminary data.</text>
</comment>
<dbReference type="NCBIfam" id="TIGR01686">
    <property type="entry name" value="FkbH"/>
    <property type="match status" value="1"/>
</dbReference>
<dbReference type="Gene3D" id="3.40.50.1000">
    <property type="entry name" value="HAD superfamily/HAD-like"/>
    <property type="match status" value="1"/>
</dbReference>
<dbReference type="InterPro" id="IPR049369">
    <property type="entry name" value="BF1531-like_N"/>
</dbReference>
<dbReference type="SUPFAM" id="SSF56784">
    <property type="entry name" value="HAD-like"/>
    <property type="match status" value="1"/>
</dbReference>